<dbReference type="EMBL" id="VTWU01000004">
    <property type="protein sequence ID" value="KAA9332169.1"/>
    <property type="molecule type" value="Genomic_DNA"/>
</dbReference>
<reference evidence="1 2" key="1">
    <citation type="submission" date="2019-09" db="EMBL/GenBank/DDBJ databases">
        <title>Genome sequence of Hymenobacter sp. M3.</title>
        <authorList>
            <person name="Srinivasan S."/>
        </authorList>
    </citation>
    <scope>NUCLEOTIDE SEQUENCE [LARGE SCALE GENOMIC DNA]</scope>
    <source>
        <strain evidence="1 2">M3</strain>
    </source>
</reference>
<organism evidence="1 2">
    <name type="scientific">Hymenobacter busanensis</name>
    <dbReference type="NCBI Taxonomy" id="2607656"/>
    <lineage>
        <taxon>Bacteria</taxon>
        <taxon>Pseudomonadati</taxon>
        <taxon>Bacteroidota</taxon>
        <taxon>Cytophagia</taxon>
        <taxon>Cytophagales</taxon>
        <taxon>Hymenobacteraceae</taxon>
        <taxon>Hymenobacter</taxon>
    </lineage>
</organism>
<accession>A0A7L4ZZB9</accession>
<proteinExistence type="predicted"/>
<gene>
    <name evidence="1" type="ORF">F0P96_11830</name>
</gene>
<dbReference type="RefSeq" id="WP_151079111.1">
    <property type="nucleotide sequence ID" value="NZ_CP047647.1"/>
</dbReference>
<dbReference type="Proteomes" id="UP000326380">
    <property type="component" value="Unassembled WGS sequence"/>
</dbReference>
<dbReference type="AlphaFoldDB" id="A0A7L4ZZB9"/>
<evidence type="ECO:0000313" key="1">
    <source>
        <dbReference type="EMBL" id="KAA9332169.1"/>
    </source>
</evidence>
<keyword evidence="2" id="KW-1185">Reference proteome</keyword>
<comment type="caution">
    <text evidence="1">The sequence shown here is derived from an EMBL/GenBank/DDBJ whole genome shotgun (WGS) entry which is preliminary data.</text>
</comment>
<protein>
    <submittedName>
        <fullName evidence="1">Uncharacterized protein</fullName>
    </submittedName>
</protein>
<name>A0A7L4ZZB9_9BACT</name>
<sequence length="255" mass="28569">MKAVRWLIPVGCLLLGLTQGLLLPLAAGAQGTSSRAQLFRVGVVVLNSGDTLRGPVQLFLDRDALAVTMPDSTVRTVSAVAVQTFAVRSPILPRSAYYALSRMGNDRARRLRGPQRYRQFLVYRWNHDRPTSNFTSPAFFERLNGGPVLLLRRRYLVERTSSRTLDNYTTPANRPTRPMQVLTTYTDVSDRYYLATPAGAIVALRRPKRDLLAYFPAQAQQLEAFASQHKLSFDTEEGLARLVDFANLLNEPSVQ</sequence>
<evidence type="ECO:0000313" key="2">
    <source>
        <dbReference type="Proteomes" id="UP000326380"/>
    </source>
</evidence>